<dbReference type="STRING" id="673521.SAMN05660991_00172"/>
<keyword evidence="1" id="KW-0456">Lyase</keyword>
<name>A0A1H8PHU7_9ACTN</name>
<proteinExistence type="predicted"/>
<dbReference type="AlphaFoldDB" id="A0A1H8PHU7"/>
<dbReference type="Gene3D" id="3.20.20.140">
    <property type="entry name" value="Metal-dependent hydrolases"/>
    <property type="match status" value="1"/>
</dbReference>
<feature type="domain" description="Amidohydrolase-related" evidence="2">
    <location>
        <begin position="34"/>
        <end position="356"/>
    </location>
</feature>
<sequence>MDTSAIPLVSADAHVNEPRRLWWDALPASMRDRAPARIRPSEEGAWELRRHEQTTLTQRQADAAEEAARNEQNDLAHRLAVMREDGINAECVFPTIGLYVWEMDDAALGEACCQIYNDWIFDTLESKSPRHRCAGMIPTWDMAMALRELRRIADLGLGSAMLPLRGVPEEYNSPHWEPFWEAVEECGLPVVLHQGSGHDMLFYRGPGAAVANLLATQSMAPRSAALLTTSGALERHPGLHVVFVETNAAWLSWAMDTLDSYYDAFLANPGWVRPELAEKPSHYLRRQVHGTFQWDPTGIHNIDRTGTGPLLWGSDYPHSEGTYPHSRAVVQEQFGHLAEADAAAILGGNATRLFGFDPAVVGTPVPDPDPTTRRTA</sequence>
<gene>
    <name evidence="3" type="ORF">SAMN05660991_00172</name>
</gene>
<reference evidence="4" key="1">
    <citation type="submission" date="2016-10" db="EMBL/GenBank/DDBJ databases">
        <authorList>
            <person name="Varghese N."/>
            <person name="Submissions S."/>
        </authorList>
    </citation>
    <scope>NUCLEOTIDE SEQUENCE [LARGE SCALE GENOMIC DNA]</scope>
    <source>
        <strain evidence="4">DSM 45413</strain>
    </source>
</reference>
<dbReference type="GO" id="GO:0016787">
    <property type="term" value="F:hydrolase activity"/>
    <property type="evidence" value="ECO:0007669"/>
    <property type="project" value="UniProtKB-KW"/>
</dbReference>
<dbReference type="GO" id="GO:0019748">
    <property type="term" value="P:secondary metabolic process"/>
    <property type="evidence" value="ECO:0007669"/>
    <property type="project" value="TreeGrafter"/>
</dbReference>
<evidence type="ECO:0000313" key="3">
    <source>
        <dbReference type="EMBL" id="SEO41123.1"/>
    </source>
</evidence>
<dbReference type="PANTHER" id="PTHR21240:SF28">
    <property type="entry name" value="ISO-OROTATE DECARBOXYLASE (EUROFUNG)"/>
    <property type="match status" value="1"/>
</dbReference>
<organism evidence="3 4">
    <name type="scientific">Trujillonella endophytica</name>
    <dbReference type="NCBI Taxonomy" id="673521"/>
    <lineage>
        <taxon>Bacteria</taxon>
        <taxon>Bacillati</taxon>
        <taxon>Actinomycetota</taxon>
        <taxon>Actinomycetes</taxon>
        <taxon>Geodermatophilales</taxon>
        <taxon>Geodermatophilaceae</taxon>
        <taxon>Trujillonella</taxon>
    </lineage>
</organism>
<keyword evidence="4" id="KW-1185">Reference proteome</keyword>
<dbReference type="GO" id="GO:0016831">
    <property type="term" value="F:carboxy-lyase activity"/>
    <property type="evidence" value="ECO:0007669"/>
    <property type="project" value="InterPro"/>
</dbReference>
<dbReference type="RefSeq" id="WP_091939168.1">
    <property type="nucleotide sequence ID" value="NZ_FOEE01000001.1"/>
</dbReference>
<dbReference type="Pfam" id="PF04909">
    <property type="entry name" value="Amidohydro_2"/>
    <property type="match status" value="1"/>
</dbReference>
<dbReference type="InterPro" id="IPR006680">
    <property type="entry name" value="Amidohydro-rel"/>
</dbReference>
<dbReference type="InterPro" id="IPR032465">
    <property type="entry name" value="ACMSD"/>
</dbReference>
<evidence type="ECO:0000256" key="1">
    <source>
        <dbReference type="ARBA" id="ARBA00023239"/>
    </source>
</evidence>
<dbReference type="Proteomes" id="UP000198960">
    <property type="component" value="Unassembled WGS sequence"/>
</dbReference>
<dbReference type="PANTHER" id="PTHR21240">
    <property type="entry name" value="2-AMINO-3-CARBOXYLMUCONATE-6-SEMIALDEHYDE DECARBOXYLASE"/>
    <property type="match status" value="1"/>
</dbReference>
<dbReference type="GO" id="GO:0005737">
    <property type="term" value="C:cytoplasm"/>
    <property type="evidence" value="ECO:0007669"/>
    <property type="project" value="TreeGrafter"/>
</dbReference>
<evidence type="ECO:0000313" key="4">
    <source>
        <dbReference type="Proteomes" id="UP000198960"/>
    </source>
</evidence>
<evidence type="ECO:0000259" key="2">
    <source>
        <dbReference type="Pfam" id="PF04909"/>
    </source>
</evidence>
<dbReference type="OrthoDB" id="8673349at2"/>
<accession>A0A1H8PHU7</accession>
<dbReference type="InterPro" id="IPR032466">
    <property type="entry name" value="Metal_Hydrolase"/>
</dbReference>
<keyword evidence="3" id="KW-0378">Hydrolase</keyword>
<protein>
    <submittedName>
        <fullName evidence="3">Predicted metal-dependent hydrolase, TIM-barrel fold</fullName>
    </submittedName>
</protein>
<dbReference type="SUPFAM" id="SSF51556">
    <property type="entry name" value="Metallo-dependent hydrolases"/>
    <property type="match status" value="1"/>
</dbReference>
<dbReference type="EMBL" id="FOEE01000001">
    <property type="protein sequence ID" value="SEO41123.1"/>
    <property type="molecule type" value="Genomic_DNA"/>
</dbReference>